<dbReference type="InterPro" id="IPR011990">
    <property type="entry name" value="TPR-like_helical_dom_sf"/>
</dbReference>
<name>A0A5S9IQ78_UABAM</name>
<keyword evidence="2" id="KW-1185">Reference proteome</keyword>
<evidence type="ECO:0000313" key="2">
    <source>
        <dbReference type="Proteomes" id="UP000326354"/>
    </source>
</evidence>
<gene>
    <name evidence="1" type="ORF">UABAM_04445</name>
</gene>
<evidence type="ECO:0000313" key="1">
    <source>
        <dbReference type="EMBL" id="BBM86059.1"/>
    </source>
</evidence>
<evidence type="ECO:0008006" key="3">
    <source>
        <dbReference type="Google" id="ProtNLM"/>
    </source>
</evidence>
<dbReference type="Gene3D" id="1.25.40.10">
    <property type="entry name" value="Tetratricopeptide repeat domain"/>
    <property type="match status" value="1"/>
</dbReference>
<proteinExistence type="predicted"/>
<sequence length="338" mass="40449">MLAGNKKFLVRVAVILAVMVSCDILKHSWASYHVPYYDYPLYIRGKKKPLLHEACKKFSQVLAIEPNNYWAHFEIGRLYWRLYQTEENPLYLSNAHFHFCRSQQLIPFWGLPYLYLAQISQLNKQNLDSLMLRAQTLSPAHVTVLLSTTAYWLQKYQQKNNHTYVNFIRNNLLLLNYYNVAKYGRWSIIVAQILFPQNWQQVIPNNSSKIIAIIPCVIELQKFEAAQEMIHQIPDHEREKRVLQKYLKLSMSDKTQQQVFDFFDFLFASEMENYAPLYIKYLLPYIEDRDVFFAMLARKFYEKRRYHYAIAWIKNALRIAPDNPKFKKLKSQILEMEY</sequence>
<organism evidence="1 2">
    <name type="scientific">Uabimicrobium amorphum</name>
    <dbReference type="NCBI Taxonomy" id="2596890"/>
    <lineage>
        <taxon>Bacteria</taxon>
        <taxon>Pseudomonadati</taxon>
        <taxon>Planctomycetota</taxon>
        <taxon>Candidatus Uabimicrobiia</taxon>
        <taxon>Candidatus Uabimicrobiales</taxon>
        <taxon>Candidatus Uabimicrobiaceae</taxon>
        <taxon>Candidatus Uabimicrobium</taxon>
    </lineage>
</organism>
<dbReference type="EMBL" id="AP019860">
    <property type="protein sequence ID" value="BBM86059.1"/>
    <property type="molecule type" value="Genomic_DNA"/>
</dbReference>
<reference evidence="1 2" key="1">
    <citation type="submission" date="2019-08" db="EMBL/GenBank/DDBJ databases">
        <title>Complete genome sequence of Candidatus Uab amorphum.</title>
        <authorList>
            <person name="Shiratori T."/>
            <person name="Suzuki S."/>
            <person name="Kakizawa Y."/>
            <person name="Ishida K."/>
        </authorList>
    </citation>
    <scope>NUCLEOTIDE SEQUENCE [LARGE SCALE GENOMIC DNA]</scope>
    <source>
        <strain evidence="1 2">SRT547</strain>
    </source>
</reference>
<dbReference type="PROSITE" id="PS51257">
    <property type="entry name" value="PROKAR_LIPOPROTEIN"/>
    <property type="match status" value="1"/>
</dbReference>
<dbReference type="KEGG" id="uam:UABAM_04445"/>
<dbReference type="SUPFAM" id="SSF48452">
    <property type="entry name" value="TPR-like"/>
    <property type="match status" value="1"/>
</dbReference>
<protein>
    <recommendedName>
        <fullName evidence="3">Tetratricopeptide repeat protein</fullName>
    </recommendedName>
</protein>
<dbReference type="RefSeq" id="WP_151970137.1">
    <property type="nucleotide sequence ID" value="NZ_AP019860.1"/>
</dbReference>
<accession>A0A5S9IQ78</accession>
<dbReference type="Proteomes" id="UP000326354">
    <property type="component" value="Chromosome"/>
</dbReference>
<dbReference type="AlphaFoldDB" id="A0A5S9IQ78"/>